<evidence type="ECO:0000313" key="3">
    <source>
        <dbReference type="Proteomes" id="UP000008693"/>
    </source>
</evidence>
<accession>D2Q5W3</accession>
<evidence type="ECO:0000256" key="1">
    <source>
        <dbReference type="SAM" id="MobiDB-lite"/>
    </source>
</evidence>
<dbReference type="RefSeq" id="WP_003839085.1">
    <property type="nucleotide sequence ID" value="NC_013714.1"/>
</dbReference>
<name>D2Q5W3_BIFDB</name>
<dbReference type="AlphaFoldDB" id="D2Q5W3"/>
<proteinExistence type="predicted"/>
<dbReference type="STRING" id="401473.BDP_1738"/>
<evidence type="ECO:0000313" key="2">
    <source>
        <dbReference type="EMBL" id="ADB10328.1"/>
    </source>
</evidence>
<dbReference type="eggNOG" id="ENOG5033FXZ">
    <property type="taxonomic scope" value="Bacteria"/>
</dbReference>
<sequence>MIMGVPVVYTDFDGVLNAFPDDKVLRRGGVGHTGWMKDDDPRRELYSDARAFRLDGNEQARTPVGRFRIHWSTELASAMHALAVSGRVELDWLSTWQPYCVDVLDPMLGWDPSVVHNTVWYDPVTMERRLTGKLSTVLSRVRVERESDDPSPIVWIDDEECYDDAVEEVRAEGPAAPVLMVRPDMHIGVSRRQWKLIERFVDDWRGFPPVTFDDEDDEDGSRVARNGHVGL</sequence>
<dbReference type="Proteomes" id="UP000008693">
    <property type="component" value="Chromosome"/>
</dbReference>
<keyword evidence="3" id="KW-1185">Reference proteome</keyword>
<feature type="region of interest" description="Disordered" evidence="1">
    <location>
        <begin position="212"/>
        <end position="231"/>
    </location>
</feature>
<dbReference type="HOGENOM" id="CLU_1227962_0_0_11"/>
<dbReference type="GeneID" id="31606897"/>
<dbReference type="EMBL" id="CP001750">
    <property type="protein sequence ID" value="ADB10328.1"/>
    <property type="molecule type" value="Genomic_DNA"/>
</dbReference>
<gene>
    <name evidence="2" type="ordered locus">BDP_1738</name>
</gene>
<protein>
    <submittedName>
        <fullName evidence="2">Uncharacterized protein</fullName>
    </submittedName>
</protein>
<reference evidence="2 3" key="1">
    <citation type="journal article" date="2009" name="PLoS Genet.">
        <title>The Bifidobacterium dentium Bd1 genome sequence reflects its genetic adaptation to the human oral cavity.</title>
        <authorList>
            <person name="Ventura M."/>
            <person name="Turroni F."/>
            <person name="Zomer A."/>
            <person name="Foroni E."/>
            <person name="Giubellini V."/>
            <person name="Bottacini F."/>
            <person name="Canchaya C."/>
            <person name="Claesson M.J."/>
            <person name="He F."/>
            <person name="Mantzourani M."/>
            <person name="Mulas L."/>
            <person name="Ferrarini A."/>
            <person name="Gao B."/>
            <person name="Delledonne M."/>
            <person name="Henrissat B."/>
            <person name="Coutinho P."/>
            <person name="Oggioni M."/>
            <person name="Gupta R.S."/>
            <person name="Zhang Z."/>
            <person name="Beighton D."/>
            <person name="Fitzgerald G.F."/>
            <person name="O'Toole P.W."/>
            <person name="van Sinderen D."/>
        </authorList>
    </citation>
    <scope>NUCLEOTIDE SEQUENCE [LARGE SCALE GENOMIC DNA]</scope>
    <source>
        <strain evidence="3">ATCC 27534 / DSM 20436 / JCM 1195 / Bd1</strain>
    </source>
</reference>
<organism evidence="2 3">
    <name type="scientific">Bifidobacterium dentium (strain ATCC 27534 / DSM 20436 / JCM 1195 / Bd1)</name>
    <dbReference type="NCBI Taxonomy" id="401473"/>
    <lineage>
        <taxon>Bacteria</taxon>
        <taxon>Bacillati</taxon>
        <taxon>Actinomycetota</taxon>
        <taxon>Actinomycetes</taxon>
        <taxon>Bifidobacteriales</taxon>
        <taxon>Bifidobacteriaceae</taxon>
        <taxon>Bifidobacterium</taxon>
    </lineage>
</organism>
<dbReference type="KEGG" id="bde:BDP_1738"/>